<dbReference type="SUPFAM" id="SSF140657">
    <property type="entry name" value="Hyaluronidase post-catalytic domain-like"/>
    <property type="match status" value="1"/>
</dbReference>
<dbReference type="Pfam" id="PF07555">
    <property type="entry name" value="NAGidase"/>
    <property type="match status" value="1"/>
</dbReference>
<feature type="active site" description="Proton donor" evidence="3">
    <location>
        <position position="256"/>
    </location>
</feature>
<accession>A0A9D1NPR6</accession>
<dbReference type="Proteomes" id="UP000886845">
    <property type="component" value="Unassembled WGS sequence"/>
</dbReference>
<dbReference type="InterPro" id="IPR017853">
    <property type="entry name" value="GH"/>
</dbReference>
<dbReference type="InterPro" id="IPR049478">
    <property type="entry name" value="BT_4395-like_hel"/>
</dbReference>
<evidence type="ECO:0000313" key="6">
    <source>
        <dbReference type="EMBL" id="HIV10023.1"/>
    </source>
</evidence>
<keyword evidence="4" id="KW-0732">Signal</keyword>
<dbReference type="EMBL" id="DVOR01000247">
    <property type="protein sequence ID" value="HIV10023.1"/>
    <property type="molecule type" value="Genomic_DNA"/>
</dbReference>
<evidence type="ECO:0000256" key="4">
    <source>
        <dbReference type="SAM" id="SignalP"/>
    </source>
</evidence>
<proteinExistence type="inferred from homology"/>
<dbReference type="GO" id="GO:0015929">
    <property type="term" value="F:hexosaminidase activity"/>
    <property type="evidence" value="ECO:0007669"/>
    <property type="project" value="UniProtKB-ARBA"/>
</dbReference>
<feature type="domain" description="GH84" evidence="5">
    <location>
        <begin position="139"/>
        <end position="406"/>
    </location>
</feature>
<evidence type="ECO:0000256" key="2">
    <source>
        <dbReference type="ARBA" id="ARBA00023295"/>
    </source>
</evidence>
<dbReference type="Pfam" id="PF02838">
    <property type="entry name" value="Glyco_hydro_20b"/>
    <property type="match status" value="1"/>
</dbReference>
<dbReference type="GO" id="GO:0005975">
    <property type="term" value="P:carbohydrate metabolic process"/>
    <property type="evidence" value="ECO:0007669"/>
    <property type="project" value="UniProtKB-ARBA"/>
</dbReference>
<protein>
    <submittedName>
        <fullName evidence="6">Beta-N-acetylglucosaminidase domain-containing protein</fullName>
    </submittedName>
</protein>
<gene>
    <name evidence="6" type="ORF">IAC79_07915</name>
</gene>
<feature type="chain" id="PRO_5038756425" evidence="4">
    <location>
        <begin position="22"/>
        <end position="587"/>
    </location>
</feature>
<dbReference type="Gene3D" id="3.20.20.80">
    <property type="entry name" value="Glycosidases"/>
    <property type="match status" value="1"/>
</dbReference>
<dbReference type="Gene3D" id="3.30.379.10">
    <property type="entry name" value="Chitobiase/beta-hexosaminidase domain 2-like"/>
    <property type="match status" value="1"/>
</dbReference>
<evidence type="ECO:0000259" key="5">
    <source>
        <dbReference type="PROSITE" id="PS52009"/>
    </source>
</evidence>
<reference evidence="6" key="2">
    <citation type="journal article" date="2021" name="PeerJ">
        <title>Extensive microbial diversity within the chicken gut microbiome revealed by metagenomics and culture.</title>
        <authorList>
            <person name="Gilroy R."/>
            <person name="Ravi A."/>
            <person name="Getino M."/>
            <person name="Pursley I."/>
            <person name="Horton D.L."/>
            <person name="Alikhan N.F."/>
            <person name="Baker D."/>
            <person name="Gharbi K."/>
            <person name="Hall N."/>
            <person name="Watson M."/>
            <person name="Adriaenssens E.M."/>
            <person name="Foster-Nyarko E."/>
            <person name="Jarju S."/>
            <person name="Secka A."/>
            <person name="Antonio M."/>
            <person name="Oren A."/>
            <person name="Chaudhuri R.R."/>
            <person name="La Ragione R."/>
            <person name="Hildebrand F."/>
            <person name="Pallen M.J."/>
        </authorList>
    </citation>
    <scope>NUCLEOTIDE SEQUENCE</scope>
    <source>
        <strain evidence="6">35461</strain>
    </source>
</reference>
<dbReference type="InterPro" id="IPR015882">
    <property type="entry name" value="HEX_bac_N"/>
</dbReference>
<dbReference type="InterPro" id="IPR051822">
    <property type="entry name" value="Glycosyl_Hydrolase_84"/>
</dbReference>
<evidence type="ECO:0000313" key="7">
    <source>
        <dbReference type="Proteomes" id="UP000886845"/>
    </source>
</evidence>
<name>A0A9D1NPR6_9BACT</name>
<dbReference type="SUPFAM" id="SSF51445">
    <property type="entry name" value="(Trans)glycosidases"/>
    <property type="match status" value="1"/>
</dbReference>
<keyword evidence="2 3" id="KW-0326">Glycosidase</keyword>
<keyword evidence="1 3" id="KW-0378">Hydrolase</keyword>
<reference evidence="6" key="1">
    <citation type="submission" date="2020-10" db="EMBL/GenBank/DDBJ databases">
        <authorList>
            <person name="Gilroy R."/>
        </authorList>
    </citation>
    <scope>NUCLEOTIDE SEQUENCE</scope>
    <source>
        <strain evidence="6">35461</strain>
    </source>
</reference>
<comment type="caution">
    <text evidence="6">The sequence shown here is derived from an EMBL/GenBank/DDBJ whole genome shotgun (WGS) entry which is preliminary data.</text>
</comment>
<dbReference type="AlphaFoldDB" id="A0A9D1NPR6"/>
<sequence>MRGLALALGAVCLGASVWAEALPASMRVWPTPQEASLTGGESFARPKAVALVPADGFDAEAQAALSAAFTVDAAAGYALSWTVDASLPKEGYALTVRADGATLAAADGRGFFYGVQTLRQLLAAETCRGVTVKDWPDVPFRGVVEGFYGQPWSFEARKRMFAFMGEQKMNTYIYGPKDDPYHGFGPKWRDPYPEAKGREIAELARVAHANKVNFVWAVHPGKDIHWQDDSDIKACLAKFELMYALGVRAFAVFFDDISGEGTRAEKQIALLNTLNREFVRKKGDVAPLIMCPTDYAAAWAKGTYLERLGAGLDPDIQVMWTGDAVCADITKGTVEHVTPRIRRKPFIWWNWPVCDYCKPHLLMGRCYGNDPTNGPRYGGFVSNPMDKPEASKVPLFGVAAYAWNPDDFDSDQAWRDSIRRLFPEVAASVQTLADHNSSQGPKAEGFNREESVAVAPVVARLTAALDAGQPPEADDVAALTREFRRISLAGVDIVANCQNRLFVEEVRDWADGMMAFGVAGAAATQALGGQLPPQEALAAIRAWRDQRRVLSERHAAKPFSEGIVLSSRVLAPYLDKAEAALRRMAER</sequence>
<dbReference type="GO" id="GO:1901135">
    <property type="term" value="P:carbohydrate derivative metabolic process"/>
    <property type="evidence" value="ECO:0007669"/>
    <property type="project" value="UniProtKB-ARBA"/>
</dbReference>
<dbReference type="Pfam" id="PF21809">
    <property type="entry name" value="Glyco_hydro_84_hel"/>
    <property type="match status" value="1"/>
</dbReference>
<comment type="similarity">
    <text evidence="3">Belongs to the glycosyl hydrolase 84 family.</text>
</comment>
<dbReference type="PROSITE" id="PS52009">
    <property type="entry name" value="GH84"/>
    <property type="match status" value="1"/>
</dbReference>
<dbReference type="InterPro" id="IPR011496">
    <property type="entry name" value="O-GlcNAcase_cat"/>
</dbReference>
<dbReference type="InterPro" id="IPR029018">
    <property type="entry name" value="Hex-like_dom2"/>
</dbReference>
<dbReference type="Gene3D" id="1.20.58.460">
    <property type="entry name" value="Hyaluronidase post-catalytic domain-like"/>
    <property type="match status" value="1"/>
</dbReference>
<dbReference type="PANTHER" id="PTHR13170:SF16">
    <property type="entry name" value="PROTEIN O-GLCNACASE"/>
    <property type="match status" value="1"/>
</dbReference>
<organism evidence="6 7">
    <name type="scientific">Candidatus Spyradenecus faecavium</name>
    <dbReference type="NCBI Taxonomy" id="2840947"/>
    <lineage>
        <taxon>Bacteria</taxon>
        <taxon>Pseudomonadati</taxon>
        <taxon>Lentisphaerota</taxon>
        <taxon>Lentisphaeria</taxon>
        <taxon>Lentisphaerales</taxon>
        <taxon>Lentisphaeraceae</taxon>
        <taxon>Lentisphaeraceae incertae sedis</taxon>
        <taxon>Candidatus Spyradenecus</taxon>
    </lineage>
</organism>
<feature type="signal peptide" evidence="4">
    <location>
        <begin position="1"/>
        <end position="21"/>
    </location>
</feature>
<dbReference type="SUPFAM" id="SSF55545">
    <property type="entry name" value="beta-N-acetylhexosaminidase-like domain"/>
    <property type="match status" value="1"/>
</dbReference>
<dbReference type="PANTHER" id="PTHR13170">
    <property type="entry name" value="O-GLCNACASE"/>
    <property type="match status" value="1"/>
</dbReference>
<evidence type="ECO:0000256" key="3">
    <source>
        <dbReference type="PROSITE-ProRule" id="PRU01353"/>
    </source>
</evidence>
<evidence type="ECO:0000256" key="1">
    <source>
        <dbReference type="ARBA" id="ARBA00022801"/>
    </source>
</evidence>